<gene>
    <name evidence="1" type="ORF">LAESUDRAFT_463447</name>
</gene>
<dbReference type="EMBL" id="KV427610">
    <property type="protein sequence ID" value="KZT09875.1"/>
    <property type="molecule type" value="Genomic_DNA"/>
</dbReference>
<proteinExistence type="predicted"/>
<evidence type="ECO:0000313" key="1">
    <source>
        <dbReference type="EMBL" id="KZT09875.1"/>
    </source>
</evidence>
<sequence length="190" mass="21440">MCIRCKLVHGRARSMRGSESGDITRLRCTSDVARVRIRIRRAVVVVAYSMPCAHCMAYVAVDVDDAPVPPRCSTTSRSDTVVCWSISSHTICIIGKTEDTDTYMLRVASSSRSWGTGRVASPRAPQCSSMRQQRLREGYSWNGRSDYCTLKCVHPMERLRQITICIYLADSHAPHTPRTRRTIHAHINEK</sequence>
<dbReference type="AlphaFoldDB" id="A0A165G624"/>
<protein>
    <submittedName>
        <fullName evidence="1">Uncharacterized protein</fullName>
    </submittedName>
</protein>
<organism evidence="1 2">
    <name type="scientific">Laetiporus sulphureus 93-53</name>
    <dbReference type="NCBI Taxonomy" id="1314785"/>
    <lineage>
        <taxon>Eukaryota</taxon>
        <taxon>Fungi</taxon>
        <taxon>Dikarya</taxon>
        <taxon>Basidiomycota</taxon>
        <taxon>Agaricomycotina</taxon>
        <taxon>Agaricomycetes</taxon>
        <taxon>Polyporales</taxon>
        <taxon>Laetiporus</taxon>
    </lineage>
</organism>
<reference evidence="1 2" key="1">
    <citation type="journal article" date="2016" name="Mol. Biol. Evol.">
        <title>Comparative Genomics of Early-Diverging Mushroom-Forming Fungi Provides Insights into the Origins of Lignocellulose Decay Capabilities.</title>
        <authorList>
            <person name="Nagy L.G."/>
            <person name="Riley R."/>
            <person name="Tritt A."/>
            <person name="Adam C."/>
            <person name="Daum C."/>
            <person name="Floudas D."/>
            <person name="Sun H."/>
            <person name="Yadav J.S."/>
            <person name="Pangilinan J."/>
            <person name="Larsson K.H."/>
            <person name="Matsuura K."/>
            <person name="Barry K."/>
            <person name="Labutti K."/>
            <person name="Kuo R."/>
            <person name="Ohm R.A."/>
            <person name="Bhattacharya S.S."/>
            <person name="Shirouzu T."/>
            <person name="Yoshinaga Y."/>
            <person name="Martin F.M."/>
            <person name="Grigoriev I.V."/>
            <person name="Hibbett D.S."/>
        </authorList>
    </citation>
    <scope>NUCLEOTIDE SEQUENCE [LARGE SCALE GENOMIC DNA]</scope>
    <source>
        <strain evidence="1 2">93-53</strain>
    </source>
</reference>
<keyword evidence="2" id="KW-1185">Reference proteome</keyword>
<name>A0A165G624_9APHY</name>
<dbReference type="Proteomes" id="UP000076871">
    <property type="component" value="Unassembled WGS sequence"/>
</dbReference>
<accession>A0A165G624</accession>
<evidence type="ECO:0000313" key="2">
    <source>
        <dbReference type="Proteomes" id="UP000076871"/>
    </source>
</evidence>
<dbReference type="GeneID" id="63819603"/>
<dbReference type="RefSeq" id="XP_040767615.1">
    <property type="nucleotide sequence ID" value="XM_040902572.1"/>
</dbReference>
<dbReference type="InParanoid" id="A0A165G624"/>